<evidence type="ECO:0000256" key="8">
    <source>
        <dbReference type="RuleBase" id="RU004512"/>
    </source>
</evidence>
<sequence length="233" mass="27206">MDKRVSEVDYMSKLVLMRHGESVANYNHTFTGWSDVPLTDEGRREAHEAGRKLNELQIKFDDAHTSYLKRAIISENIVLSEINQLWIPQHKTWRLNERHYGALRGQNKQKVRAEVGDEQFMMWRRSFEAVPPRLEVVPDLRRYHDAGIDEPRAESLKMAYQRLVPYWIDEIAPRLMNNHNQLVIAHGSSLRALIKYLENIDDLGIDGVEVGNAEPIIYTLDHDLRILKKEILN</sequence>
<dbReference type="Proteomes" id="UP000313312">
    <property type="component" value="Unassembled WGS sequence"/>
</dbReference>
<protein>
    <recommendedName>
        <fullName evidence="4 8">2,3-bisphosphoglycerate-dependent phosphoglycerate mutase</fullName>
        <shortName evidence="4">BPG-dependent PGAM</shortName>
        <shortName evidence="4">PGAM</shortName>
        <shortName evidence="4">Phosphoglyceromutase</shortName>
        <shortName evidence="4">dPGM</shortName>
        <ecNumber evidence="4 8">5.4.2.11</ecNumber>
    </recommendedName>
</protein>
<dbReference type="PANTHER" id="PTHR11931">
    <property type="entry name" value="PHOSPHOGLYCERATE MUTASE"/>
    <property type="match status" value="1"/>
</dbReference>
<dbReference type="PROSITE" id="PS00175">
    <property type="entry name" value="PG_MUTASE"/>
    <property type="match status" value="1"/>
</dbReference>
<evidence type="ECO:0000256" key="6">
    <source>
        <dbReference type="PIRSR" id="PIRSR613078-2"/>
    </source>
</evidence>
<evidence type="ECO:0000313" key="9">
    <source>
        <dbReference type="EMBL" id="TNK90495.1"/>
    </source>
</evidence>
<evidence type="ECO:0000256" key="1">
    <source>
        <dbReference type="ARBA" id="ARBA00006717"/>
    </source>
</evidence>
<dbReference type="InterPro" id="IPR029033">
    <property type="entry name" value="His_PPase_superfam"/>
</dbReference>
<name>A0A5C4TIV5_FRUSA</name>
<dbReference type="SUPFAM" id="SSF53254">
    <property type="entry name" value="Phosphoglycerate mutase-like"/>
    <property type="match status" value="1"/>
</dbReference>
<dbReference type="Gene3D" id="3.40.50.1240">
    <property type="entry name" value="Phosphoglycerate mutase-like"/>
    <property type="match status" value="1"/>
</dbReference>
<proteinExistence type="inferred from homology"/>
<dbReference type="AlphaFoldDB" id="A0A5C4TIV5"/>
<comment type="caution">
    <text evidence="9">The sequence shown here is derived from an EMBL/GenBank/DDBJ whole genome shotgun (WGS) entry which is preliminary data.</text>
</comment>
<comment type="catalytic activity">
    <reaction evidence="4 8">
        <text>(2R)-2-phosphoglycerate = (2R)-3-phosphoglycerate</text>
        <dbReference type="Rhea" id="RHEA:15901"/>
        <dbReference type="ChEBI" id="CHEBI:58272"/>
        <dbReference type="ChEBI" id="CHEBI:58289"/>
        <dbReference type="EC" id="5.4.2.11"/>
    </reaction>
</comment>
<dbReference type="Pfam" id="PF00300">
    <property type="entry name" value="His_Phos_1"/>
    <property type="match status" value="1"/>
</dbReference>
<dbReference type="GO" id="GO:0006094">
    <property type="term" value="P:gluconeogenesis"/>
    <property type="evidence" value="ECO:0007669"/>
    <property type="project" value="UniProtKB-UniRule"/>
</dbReference>
<dbReference type="GO" id="GO:0006096">
    <property type="term" value="P:glycolytic process"/>
    <property type="evidence" value="ECO:0007669"/>
    <property type="project" value="UniProtKB-UniRule"/>
</dbReference>
<feature type="site" description="Transition state stabilizer" evidence="4 7">
    <location>
        <position position="186"/>
    </location>
</feature>
<reference evidence="9 10" key="1">
    <citation type="submission" date="2018-05" db="EMBL/GenBank/DDBJ databases">
        <title>Lactobacillus sanfranciscensis Ah4 draft denome sequence.</title>
        <authorList>
            <person name="Zhang G."/>
        </authorList>
    </citation>
    <scope>NUCLEOTIDE SEQUENCE [LARGE SCALE GENOMIC DNA]</scope>
    <source>
        <strain evidence="9 10">Ah4</strain>
    </source>
</reference>
<feature type="active site" description="Tele-phosphohistidine intermediate" evidence="4 5">
    <location>
        <position position="19"/>
    </location>
</feature>
<comment type="pathway">
    <text evidence="4 8">Carbohydrate degradation; glycolysis; pyruvate from D-glyceraldehyde 3-phosphate: step 3/5.</text>
</comment>
<evidence type="ECO:0000256" key="7">
    <source>
        <dbReference type="PIRSR" id="PIRSR613078-3"/>
    </source>
</evidence>
<dbReference type="InterPro" id="IPR013078">
    <property type="entry name" value="His_Pase_superF_clade-1"/>
</dbReference>
<dbReference type="EC" id="5.4.2.11" evidence="4 8"/>
<dbReference type="CDD" id="cd07067">
    <property type="entry name" value="HP_PGM_like"/>
    <property type="match status" value="1"/>
</dbReference>
<dbReference type="GO" id="GO:0004619">
    <property type="term" value="F:phosphoglycerate mutase activity"/>
    <property type="evidence" value="ECO:0007669"/>
    <property type="project" value="UniProtKB-UniRule"/>
</dbReference>
<evidence type="ECO:0000313" key="10">
    <source>
        <dbReference type="Proteomes" id="UP000313312"/>
    </source>
</evidence>
<dbReference type="UniPathway" id="UPA00109">
    <property type="reaction ID" value="UER00186"/>
</dbReference>
<accession>A0A5C4TIV5</accession>
<evidence type="ECO:0000256" key="4">
    <source>
        <dbReference type="HAMAP-Rule" id="MF_01039"/>
    </source>
</evidence>
<feature type="active site" description="Proton donor/acceptor" evidence="4 5">
    <location>
        <position position="97"/>
    </location>
</feature>
<dbReference type="EMBL" id="QFCR01000008">
    <property type="protein sequence ID" value="TNK90495.1"/>
    <property type="molecule type" value="Genomic_DNA"/>
</dbReference>
<evidence type="ECO:0000256" key="3">
    <source>
        <dbReference type="ARBA" id="ARBA00023235"/>
    </source>
</evidence>
<evidence type="ECO:0000256" key="2">
    <source>
        <dbReference type="ARBA" id="ARBA00023152"/>
    </source>
</evidence>
<dbReference type="NCBIfam" id="TIGR01258">
    <property type="entry name" value="pgm_1"/>
    <property type="match status" value="1"/>
</dbReference>
<feature type="binding site" evidence="4 6">
    <location>
        <begin position="18"/>
        <end position="25"/>
    </location>
    <ligand>
        <name>substrate</name>
    </ligand>
</feature>
<feature type="binding site" evidence="4 6">
    <location>
        <begin position="124"/>
        <end position="125"/>
    </location>
    <ligand>
        <name>substrate</name>
    </ligand>
</feature>
<comment type="similarity">
    <text evidence="1 4">Belongs to the phosphoglycerate mutase family. BPG-dependent PGAM subfamily.</text>
</comment>
<feature type="binding site" evidence="4 6">
    <location>
        <begin position="31"/>
        <end position="32"/>
    </location>
    <ligand>
        <name>substrate</name>
    </ligand>
</feature>
<keyword evidence="2 4" id="KW-0324">Glycolysis</keyword>
<keyword evidence="4" id="KW-0312">Gluconeogenesis</keyword>
<organism evidence="9 10">
    <name type="scientific">Fructilactobacillus sanfranciscensis</name>
    <name type="common">Lactobacillus sanfranciscensis</name>
    <dbReference type="NCBI Taxonomy" id="1625"/>
    <lineage>
        <taxon>Bacteria</taxon>
        <taxon>Bacillati</taxon>
        <taxon>Bacillota</taxon>
        <taxon>Bacilli</taxon>
        <taxon>Lactobacillales</taxon>
        <taxon>Lactobacillaceae</taxon>
        <taxon>Fructilactobacillus</taxon>
    </lineage>
</organism>
<comment type="function">
    <text evidence="4 8">Catalyzes the interconversion of 2-phosphoglycerate and 3-phosphoglycerate.</text>
</comment>
<dbReference type="SMART" id="SM00855">
    <property type="entry name" value="PGAM"/>
    <property type="match status" value="1"/>
</dbReference>
<dbReference type="InterPro" id="IPR005952">
    <property type="entry name" value="Phosphogly_mut1"/>
</dbReference>
<gene>
    <name evidence="4" type="primary">gpmA</name>
    <name evidence="9" type="ORF">DID87_03470</name>
</gene>
<feature type="binding site" evidence="4 6">
    <location>
        <begin position="97"/>
        <end position="100"/>
    </location>
    <ligand>
        <name>substrate</name>
    </ligand>
</feature>
<keyword evidence="3 4" id="KW-0413">Isomerase</keyword>
<feature type="binding site" evidence="4 6">
    <location>
        <position position="108"/>
    </location>
    <ligand>
        <name>substrate</name>
    </ligand>
</feature>
<feature type="binding site" evidence="4 6">
    <location>
        <position position="70"/>
    </location>
    <ligand>
        <name>substrate</name>
    </ligand>
</feature>
<dbReference type="HAMAP" id="MF_01039">
    <property type="entry name" value="PGAM_GpmA"/>
    <property type="match status" value="1"/>
</dbReference>
<comment type="caution">
    <text evidence="4">Lacks conserved residue(s) required for the propagation of feature annotation.</text>
</comment>
<evidence type="ECO:0000256" key="5">
    <source>
        <dbReference type="PIRSR" id="PIRSR613078-1"/>
    </source>
</evidence>
<dbReference type="InterPro" id="IPR001345">
    <property type="entry name" value="PG/BPGM_mutase_AS"/>
</dbReference>